<dbReference type="EMBL" id="JACCKB010000003">
    <property type="protein sequence ID" value="NYZ64953.1"/>
    <property type="molecule type" value="Genomic_DNA"/>
</dbReference>
<dbReference type="AlphaFoldDB" id="A0A853HUL2"/>
<protein>
    <submittedName>
        <fullName evidence="1">DUF2164 domain-containing protein</fullName>
    </submittedName>
</protein>
<proteinExistence type="predicted"/>
<dbReference type="Proteomes" id="UP000569732">
    <property type="component" value="Unassembled WGS sequence"/>
</dbReference>
<evidence type="ECO:0000313" key="1">
    <source>
        <dbReference type="EMBL" id="NYZ64953.1"/>
    </source>
</evidence>
<reference evidence="1 2" key="1">
    <citation type="submission" date="2020-07" db="EMBL/GenBank/DDBJ databases">
        <title>Endozoicomonas sp. nov., isolated from sediment.</title>
        <authorList>
            <person name="Gu T."/>
        </authorList>
    </citation>
    <scope>NUCLEOTIDE SEQUENCE [LARGE SCALE GENOMIC DNA]</scope>
    <source>
        <strain evidence="1 2">SM1973</strain>
    </source>
</reference>
<organism evidence="1 2">
    <name type="scientific">Spartinivicinus marinus</name>
    <dbReference type="NCBI Taxonomy" id="2994442"/>
    <lineage>
        <taxon>Bacteria</taxon>
        <taxon>Pseudomonadati</taxon>
        <taxon>Pseudomonadota</taxon>
        <taxon>Gammaproteobacteria</taxon>
        <taxon>Oceanospirillales</taxon>
        <taxon>Zooshikellaceae</taxon>
        <taxon>Spartinivicinus</taxon>
    </lineage>
</organism>
<accession>A0A853HUL2</accession>
<name>A0A853HUL2_9GAMM</name>
<sequence>MSDIKFSKNEKDILIQKVKMYFFEELDQEIGGFDAEFLIDFFSQEIGAYFYNRGLYDAQALIANKVDEISESLYELEKPTEFTK</sequence>
<dbReference type="InterPro" id="IPR018680">
    <property type="entry name" value="DUF2164"/>
</dbReference>
<dbReference type="Pfam" id="PF09932">
    <property type="entry name" value="DUF2164"/>
    <property type="match status" value="1"/>
</dbReference>
<gene>
    <name evidence="1" type="ORF">H0A36_02965</name>
</gene>
<evidence type="ECO:0000313" key="2">
    <source>
        <dbReference type="Proteomes" id="UP000569732"/>
    </source>
</evidence>
<comment type="caution">
    <text evidence="1">The sequence shown here is derived from an EMBL/GenBank/DDBJ whole genome shotgun (WGS) entry which is preliminary data.</text>
</comment>
<keyword evidence="2" id="KW-1185">Reference proteome</keyword>